<dbReference type="EMBL" id="JACRAF010000002">
    <property type="protein sequence ID" value="MBI4920187.1"/>
    <property type="molecule type" value="Genomic_DNA"/>
</dbReference>
<evidence type="ECO:0000313" key="9">
    <source>
        <dbReference type="EMBL" id="MBI4920187.1"/>
    </source>
</evidence>
<dbReference type="Gene3D" id="3.30.70.640">
    <property type="entry name" value="Molybdopterin cofactor biosynthesis C (MoaC) domain"/>
    <property type="match status" value="1"/>
</dbReference>
<comment type="caution">
    <text evidence="9">The sequence shown here is derived from an EMBL/GenBank/DDBJ whole genome shotgun (WGS) entry which is preliminary data.</text>
</comment>
<evidence type="ECO:0000256" key="6">
    <source>
        <dbReference type="ARBA" id="ARBA00055087"/>
    </source>
</evidence>
<proteinExistence type="inferred from homology"/>
<comment type="pathway">
    <text evidence="2 7">Cofactor biosynthesis; molybdopterin biosynthesis.</text>
</comment>
<comment type="similarity">
    <text evidence="7">Belongs to the MoaC family.</text>
</comment>
<comment type="function">
    <text evidence="6 7">Catalyzes the conversion of (8S)-3',8-cyclo-7,8-dihydroguanosine 5'-triphosphate to cyclic pyranopterin monophosphate (cPMP).</text>
</comment>
<dbReference type="NCBIfam" id="TIGR00581">
    <property type="entry name" value="moaC"/>
    <property type="match status" value="1"/>
</dbReference>
<dbReference type="InterPro" id="IPR002820">
    <property type="entry name" value="Mopterin_CF_biosynth-C_dom"/>
</dbReference>
<evidence type="ECO:0000256" key="2">
    <source>
        <dbReference type="ARBA" id="ARBA00005046"/>
    </source>
</evidence>
<sequence>MSEKLTHLNERGEAHIVDIGGKAVTARRAVARARLEAKPETVAAIVGGTLKKGDALAVARIAGIMAAKKTSDLIPLCHPIALSKVEVEIAVEGGDLVVTATAETSDRTGVEMEAMTAASVAALTLYDMAKGIDRAMRVSTIELVEKSGGKSGDFRRDG</sequence>
<evidence type="ECO:0000313" key="10">
    <source>
        <dbReference type="Proteomes" id="UP000782610"/>
    </source>
</evidence>
<feature type="binding site" evidence="7">
    <location>
        <begin position="112"/>
        <end position="113"/>
    </location>
    <ligand>
        <name>substrate</name>
    </ligand>
</feature>
<feature type="binding site" evidence="7">
    <location>
        <begin position="76"/>
        <end position="78"/>
    </location>
    <ligand>
        <name>substrate</name>
    </ligand>
</feature>
<dbReference type="InterPro" id="IPR047594">
    <property type="entry name" value="MoaC_bact/euk"/>
</dbReference>
<dbReference type="InterPro" id="IPR036522">
    <property type="entry name" value="MoaC_sf"/>
</dbReference>
<comment type="catalytic activity">
    <reaction evidence="1 7">
        <text>(8S)-3',8-cyclo-7,8-dihydroguanosine 5'-triphosphate = cyclic pyranopterin phosphate + diphosphate</text>
        <dbReference type="Rhea" id="RHEA:49580"/>
        <dbReference type="ChEBI" id="CHEBI:33019"/>
        <dbReference type="ChEBI" id="CHEBI:59648"/>
        <dbReference type="ChEBI" id="CHEBI:131766"/>
        <dbReference type="EC" id="4.6.1.17"/>
    </reaction>
</comment>
<dbReference type="AlphaFoldDB" id="A0A933KZ59"/>
<dbReference type="InterPro" id="IPR050105">
    <property type="entry name" value="MoCo_biosynth_MoaA/MoaC"/>
</dbReference>
<name>A0A933KZ59_9HYPH</name>
<dbReference type="InterPro" id="IPR023045">
    <property type="entry name" value="MoaC"/>
</dbReference>
<organism evidence="9 10">
    <name type="scientific">Devosia nanyangense</name>
    <dbReference type="NCBI Taxonomy" id="1228055"/>
    <lineage>
        <taxon>Bacteria</taxon>
        <taxon>Pseudomonadati</taxon>
        <taxon>Pseudomonadota</taxon>
        <taxon>Alphaproteobacteria</taxon>
        <taxon>Hyphomicrobiales</taxon>
        <taxon>Devosiaceae</taxon>
        <taxon>Devosia</taxon>
    </lineage>
</organism>
<dbReference type="Proteomes" id="UP000782610">
    <property type="component" value="Unassembled WGS sequence"/>
</dbReference>
<evidence type="ECO:0000259" key="8">
    <source>
        <dbReference type="Pfam" id="PF01967"/>
    </source>
</evidence>
<dbReference type="HAMAP" id="MF_01224_B">
    <property type="entry name" value="MoaC_B"/>
    <property type="match status" value="1"/>
</dbReference>
<dbReference type="GO" id="GO:0006777">
    <property type="term" value="P:Mo-molybdopterin cofactor biosynthetic process"/>
    <property type="evidence" value="ECO:0007669"/>
    <property type="project" value="UniProtKB-UniRule"/>
</dbReference>
<dbReference type="PANTHER" id="PTHR22960">
    <property type="entry name" value="MOLYBDOPTERIN COFACTOR SYNTHESIS PROTEIN A"/>
    <property type="match status" value="1"/>
</dbReference>
<gene>
    <name evidence="7 9" type="primary">moaC</name>
    <name evidence="9" type="ORF">HY834_00425</name>
</gene>
<dbReference type="NCBIfam" id="NF006870">
    <property type="entry name" value="PRK09364.1"/>
    <property type="match status" value="1"/>
</dbReference>
<evidence type="ECO:0000256" key="3">
    <source>
        <dbReference type="ARBA" id="ARBA00012575"/>
    </source>
</evidence>
<evidence type="ECO:0000256" key="4">
    <source>
        <dbReference type="ARBA" id="ARBA00023150"/>
    </source>
</evidence>
<evidence type="ECO:0000256" key="5">
    <source>
        <dbReference type="ARBA" id="ARBA00023239"/>
    </source>
</evidence>
<evidence type="ECO:0000256" key="1">
    <source>
        <dbReference type="ARBA" id="ARBA00001637"/>
    </source>
</evidence>
<comment type="subunit">
    <text evidence="7">Homohexamer; trimer of dimers.</text>
</comment>
<dbReference type="Pfam" id="PF01967">
    <property type="entry name" value="MoaC"/>
    <property type="match status" value="1"/>
</dbReference>
<feature type="domain" description="Molybdopterin cofactor biosynthesis C (MoaC)" evidence="8">
    <location>
        <begin position="17"/>
        <end position="149"/>
    </location>
</feature>
<keyword evidence="5 7" id="KW-0456">Lyase</keyword>
<protein>
    <recommendedName>
        <fullName evidence="3 7">Cyclic pyranopterin monophosphate synthase</fullName>
        <ecNumber evidence="3 7">4.6.1.17</ecNumber>
    </recommendedName>
    <alternativeName>
        <fullName evidence="7">Molybdenum cofactor biosynthesis protein C</fullName>
    </alternativeName>
</protein>
<keyword evidence="4 7" id="KW-0501">Molybdenum cofactor biosynthesis</keyword>
<dbReference type="GO" id="GO:0061799">
    <property type="term" value="F:cyclic pyranopterin monophosphate synthase activity"/>
    <property type="evidence" value="ECO:0007669"/>
    <property type="project" value="UniProtKB-UniRule"/>
</dbReference>
<reference evidence="9" key="1">
    <citation type="submission" date="2020-07" db="EMBL/GenBank/DDBJ databases">
        <title>Huge and variable diversity of episymbiotic CPR bacteria and DPANN archaea in groundwater ecosystems.</title>
        <authorList>
            <person name="He C.Y."/>
            <person name="Keren R."/>
            <person name="Whittaker M."/>
            <person name="Farag I.F."/>
            <person name="Doudna J."/>
            <person name="Cate J.H.D."/>
            <person name="Banfield J.F."/>
        </authorList>
    </citation>
    <scope>NUCLEOTIDE SEQUENCE</scope>
    <source>
        <strain evidence="9">NC_groundwater_1586_Pr3_B-0.1um_66_15</strain>
    </source>
</reference>
<dbReference type="PANTHER" id="PTHR22960:SF29">
    <property type="entry name" value="CYCLIC PYRANOPTERIN MONOPHOSPHATE SYNTHASE"/>
    <property type="match status" value="1"/>
</dbReference>
<evidence type="ECO:0000256" key="7">
    <source>
        <dbReference type="HAMAP-Rule" id="MF_01224"/>
    </source>
</evidence>
<dbReference type="EC" id="4.6.1.17" evidence="3 7"/>
<accession>A0A933KZ59</accession>
<feature type="active site" evidence="7">
    <location>
        <position position="127"/>
    </location>
</feature>
<dbReference type="SUPFAM" id="SSF55040">
    <property type="entry name" value="Molybdenum cofactor biosynthesis protein C, MoaC"/>
    <property type="match status" value="1"/>
</dbReference>